<name>A0A364RCC4_9BACT</name>
<protein>
    <submittedName>
        <fullName evidence="1">Uncharacterized protein</fullName>
    </submittedName>
</protein>
<keyword evidence="2" id="KW-1185">Reference proteome</keyword>
<reference evidence="1 2" key="1">
    <citation type="submission" date="2018-06" db="EMBL/GenBank/DDBJ databases">
        <authorList>
            <person name="Liu Z.-W."/>
        </authorList>
    </citation>
    <scope>NUCLEOTIDE SEQUENCE [LARGE SCALE GENOMIC DNA]</scope>
    <source>
        <strain evidence="1 2">2b14</strain>
    </source>
</reference>
<reference evidence="1 2" key="2">
    <citation type="submission" date="2018-07" db="EMBL/GenBank/DDBJ databases">
        <title>Pontibacter sp. 2b14 genomic sequence and assembly.</title>
        <authorList>
            <person name="Du Z.-J."/>
        </authorList>
    </citation>
    <scope>NUCLEOTIDE SEQUENCE [LARGE SCALE GENOMIC DNA]</scope>
    <source>
        <strain evidence="1 2">2b14</strain>
    </source>
</reference>
<dbReference type="EMBL" id="QMDV01000004">
    <property type="protein sequence ID" value="RAU81917.1"/>
    <property type="molecule type" value="Genomic_DNA"/>
</dbReference>
<gene>
    <name evidence="1" type="ORF">DP923_14615</name>
</gene>
<accession>A0A364RCC4</accession>
<dbReference type="Proteomes" id="UP000251692">
    <property type="component" value="Unassembled WGS sequence"/>
</dbReference>
<evidence type="ECO:0000313" key="2">
    <source>
        <dbReference type="Proteomes" id="UP000251692"/>
    </source>
</evidence>
<evidence type="ECO:0000313" key="1">
    <source>
        <dbReference type="EMBL" id="RAU81917.1"/>
    </source>
</evidence>
<comment type="caution">
    <text evidence="1">The sequence shown here is derived from an EMBL/GenBank/DDBJ whole genome shotgun (WGS) entry which is preliminary data.</text>
</comment>
<proteinExistence type="predicted"/>
<organism evidence="1 2">
    <name type="scientific">Pontibacter arcticus</name>
    <dbReference type="NCBI Taxonomy" id="2080288"/>
    <lineage>
        <taxon>Bacteria</taxon>
        <taxon>Pseudomonadati</taxon>
        <taxon>Bacteroidota</taxon>
        <taxon>Cytophagia</taxon>
        <taxon>Cytophagales</taxon>
        <taxon>Hymenobacteraceae</taxon>
        <taxon>Pontibacter</taxon>
    </lineage>
</organism>
<dbReference type="AlphaFoldDB" id="A0A364RCC4"/>
<sequence>MQLGYNNVSVIYTLTLRILSVSKREVYFAEAGRYENLRQTCICWLKPESNGIVYCCLANLIA</sequence>